<dbReference type="Gramene" id="KOM48052">
    <property type="protein sequence ID" value="KOM48052"/>
    <property type="gene ID" value="LR48_Vigan07g175600"/>
</dbReference>
<gene>
    <name evidence="2" type="ORF">LR48_Vigan07g175600</name>
</gene>
<evidence type="ECO:0000313" key="2">
    <source>
        <dbReference type="EMBL" id="KOM48052.1"/>
    </source>
</evidence>
<feature type="compositionally biased region" description="Gly residues" evidence="1">
    <location>
        <begin position="78"/>
        <end position="87"/>
    </location>
</feature>
<evidence type="ECO:0000256" key="1">
    <source>
        <dbReference type="SAM" id="MobiDB-lite"/>
    </source>
</evidence>
<protein>
    <submittedName>
        <fullName evidence="2">Uncharacterized protein</fullName>
    </submittedName>
</protein>
<feature type="compositionally biased region" description="Basic and acidic residues" evidence="1">
    <location>
        <begin position="111"/>
        <end position="121"/>
    </location>
</feature>
<dbReference type="AlphaFoldDB" id="A0A0L9UZQ4"/>
<feature type="compositionally biased region" description="Basic and acidic residues" evidence="1">
    <location>
        <begin position="17"/>
        <end position="29"/>
    </location>
</feature>
<sequence length="149" mass="15103">MRPRGGATKGLEGGEEQLERVRKGEERQGGHQFYNRDIYRRDPGGTGGIDGGDPLPVGGEMRDGGRGGGDPLAVGGETQDGGRGGGDPLAVGGETRDGGQGGGDPLAVGGEMRDGGRGGGDELARLNNDQLGFSDLGLRDLGFVIWSGG</sequence>
<feature type="region of interest" description="Disordered" evidence="1">
    <location>
        <begin position="1"/>
        <end position="121"/>
    </location>
</feature>
<reference evidence="3" key="1">
    <citation type="journal article" date="2015" name="Proc. Natl. Acad. Sci. U.S.A.">
        <title>Genome sequencing of adzuki bean (Vigna angularis) provides insight into high starch and low fat accumulation and domestication.</title>
        <authorList>
            <person name="Yang K."/>
            <person name="Tian Z."/>
            <person name="Chen C."/>
            <person name="Luo L."/>
            <person name="Zhao B."/>
            <person name="Wang Z."/>
            <person name="Yu L."/>
            <person name="Li Y."/>
            <person name="Sun Y."/>
            <person name="Li W."/>
            <person name="Chen Y."/>
            <person name="Li Y."/>
            <person name="Zhang Y."/>
            <person name="Ai D."/>
            <person name="Zhao J."/>
            <person name="Shang C."/>
            <person name="Ma Y."/>
            <person name="Wu B."/>
            <person name="Wang M."/>
            <person name="Gao L."/>
            <person name="Sun D."/>
            <person name="Zhang P."/>
            <person name="Guo F."/>
            <person name="Wang W."/>
            <person name="Li Y."/>
            <person name="Wang J."/>
            <person name="Varshney R.K."/>
            <person name="Wang J."/>
            <person name="Ling H.Q."/>
            <person name="Wan P."/>
        </authorList>
    </citation>
    <scope>NUCLEOTIDE SEQUENCE</scope>
    <source>
        <strain evidence="3">cv. Jingnong 6</strain>
    </source>
</reference>
<dbReference type="Proteomes" id="UP000053144">
    <property type="component" value="Chromosome 7"/>
</dbReference>
<name>A0A0L9UZQ4_PHAAN</name>
<evidence type="ECO:0000313" key="3">
    <source>
        <dbReference type="Proteomes" id="UP000053144"/>
    </source>
</evidence>
<dbReference type="EMBL" id="CM003377">
    <property type="protein sequence ID" value="KOM48052.1"/>
    <property type="molecule type" value="Genomic_DNA"/>
</dbReference>
<proteinExistence type="predicted"/>
<organism evidence="2 3">
    <name type="scientific">Phaseolus angularis</name>
    <name type="common">Azuki bean</name>
    <name type="synonym">Vigna angularis</name>
    <dbReference type="NCBI Taxonomy" id="3914"/>
    <lineage>
        <taxon>Eukaryota</taxon>
        <taxon>Viridiplantae</taxon>
        <taxon>Streptophyta</taxon>
        <taxon>Embryophyta</taxon>
        <taxon>Tracheophyta</taxon>
        <taxon>Spermatophyta</taxon>
        <taxon>Magnoliopsida</taxon>
        <taxon>eudicotyledons</taxon>
        <taxon>Gunneridae</taxon>
        <taxon>Pentapetalae</taxon>
        <taxon>rosids</taxon>
        <taxon>fabids</taxon>
        <taxon>Fabales</taxon>
        <taxon>Fabaceae</taxon>
        <taxon>Papilionoideae</taxon>
        <taxon>50 kb inversion clade</taxon>
        <taxon>NPAAA clade</taxon>
        <taxon>indigoferoid/millettioid clade</taxon>
        <taxon>Phaseoleae</taxon>
        <taxon>Vigna</taxon>
    </lineage>
</organism>
<accession>A0A0L9UZQ4</accession>